<organism evidence="2">
    <name type="scientific">uncultured Caudovirales phage</name>
    <dbReference type="NCBI Taxonomy" id="2100421"/>
    <lineage>
        <taxon>Viruses</taxon>
        <taxon>Duplodnaviria</taxon>
        <taxon>Heunggongvirae</taxon>
        <taxon>Uroviricota</taxon>
        <taxon>Caudoviricetes</taxon>
        <taxon>Peduoviridae</taxon>
        <taxon>Maltschvirus</taxon>
        <taxon>Maltschvirus maltsch</taxon>
    </lineage>
</organism>
<evidence type="ECO:0000256" key="1">
    <source>
        <dbReference type="SAM" id="MobiDB-lite"/>
    </source>
</evidence>
<evidence type="ECO:0000313" key="3">
    <source>
        <dbReference type="EMBL" id="CAB4210536.1"/>
    </source>
</evidence>
<dbReference type="EMBL" id="LR797368">
    <property type="protein sequence ID" value="CAB4210536.1"/>
    <property type="molecule type" value="Genomic_DNA"/>
</dbReference>
<sequence>MEPMRSTDQQRAAMARQRRIAGAGMKDFTVTKRAAVRDRFITGEHDVELVETAAESRMAGLGGQFAKGGGRVPAATGVRKWGADDQAEAEAFAQQTFEGHFGSHEFKAEVTDVLILPTTGGLRVQGVVLSSTGQPIGKFTRNFRAEQQIVGLDRIPAHVEHVHLDLDPDVQATGFSRDFNAHAEAEYAKAGYEQVTLVANIDVGGYAWARQGFKINETYQRMADISKDGLKARINQQHTGVKASQLTALVDANDMAGLAAHPGGKTVLLGSSWRGVKDLQPPTAESRMAGLGGQFAKGGGRVPAQESARKWVSGQDEEEAMVFATNLYDGIHGSKGYASSVDTVRITFEGALVVNGSITAGSKKIGKFERRLVPDIAGTPGGRRRDPNTGLPKGSDPIKAHVSHELLELDEDRRGTGFSQEFNARAEAGYKEAGYAEVHLTANIDVGGYAWARQGYVPTPKATKDLFGRITERRSEDPHRPENHLTAQDADALGGFLSSGNMNGVATYKNAAGEPTGKTFLLGSHWKGVKNLQPPTTESRMAGLGGQFAKGGGRVPARAETRKFVPGDEKDAMAMATAMYNGVHGSEGYRTEVTEVFIHGGIFGEDGAEYGNVQIDGRILAGDKEIGRFVSYVKPERPEIDGGVHREGTGFAGQDGSLAEVSHAFLELDSGSQGSGFSREFYGKAEVEYKKAGYHQVELTANIDVGGYCWARQGYKPTPKATAELHDRITQRRSKNRYSPEEDLTARDARVLRRFLAKGDMNGLATYKNSKGEPTGKTFLLGSTWNGVKQL</sequence>
<name>A0A6J5RME8_9CAUD</name>
<evidence type="ECO:0000313" key="2">
    <source>
        <dbReference type="EMBL" id="CAB4198169.1"/>
    </source>
</evidence>
<accession>A0A6J5RME8</accession>
<reference evidence="2" key="1">
    <citation type="submission" date="2020-05" db="EMBL/GenBank/DDBJ databases">
        <authorList>
            <person name="Chiriac C."/>
            <person name="Salcher M."/>
            <person name="Ghai R."/>
            <person name="Kavagutti S V."/>
        </authorList>
    </citation>
    <scope>NUCLEOTIDE SEQUENCE</scope>
</reference>
<dbReference type="EMBL" id="LR797265">
    <property type="protein sequence ID" value="CAB4198169.1"/>
    <property type="molecule type" value="Genomic_DNA"/>
</dbReference>
<evidence type="ECO:0000313" key="4">
    <source>
        <dbReference type="EMBL" id="CAB5227121.1"/>
    </source>
</evidence>
<gene>
    <name evidence="2" type="ORF">UFOVP1306_55</name>
    <name evidence="3" type="ORF">UFOVP1422_57</name>
    <name evidence="4" type="ORF">UFOVP1519_8</name>
</gene>
<proteinExistence type="predicted"/>
<dbReference type="EMBL" id="LR798370">
    <property type="protein sequence ID" value="CAB5227121.1"/>
    <property type="molecule type" value="Genomic_DNA"/>
</dbReference>
<protein>
    <submittedName>
        <fullName evidence="2">Uncharacterized protein</fullName>
    </submittedName>
</protein>
<feature type="region of interest" description="Disordered" evidence="1">
    <location>
        <begin position="375"/>
        <end position="399"/>
    </location>
</feature>